<feature type="domain" description="CP-type G" evidence="6">
    <location>
        <begin position="15"/>
        <end position="177"/>
    </location>
</feature>
<dbReference type="GO" id="GO:0005737">
    <property type="term" value="C:cytoplasm"/>
    <property type="evidence" value="ECO:0007669"/>
    <property type="project" value="UniProtKB-SubCell"/>
</dbReference>
<evidence type="ECO:0000259" key="6">
    <source>
        <dbReference type="PROSITE" id="PS51721"/>
    </source>
</evidence>
<sequence>MPTINWYPGHMAKSRRMLIEQLRAVDAVIELVDARAPLSSANPDLRGLTRGKARLLVLNKADLADDAVTSRWLEFYRARNVMAMRFNSNGGRVKEMLARIENATRPAVERAAARGVKKTVRLMVVGIPNVGKSTFINRLNGSAVAKASDRPGVTRAKQWVKLGPYLELLDTPGMLPPRLDDQERAQTLAFLGSVRDQILDTQELAGALLRRLLSLKPELTRARFKLAESVVSAEGETMALADPSLPDEALLEAACKGRGWLLSGGRFDMERGAALVLDEFRAGKVGKISLESPEV</sequence>
<protein>
    <recommendedName>
        <fullName evidence="1 4">Ribosome biogenesis GTPase A</fullName>
    </recommendedName>
</protein>
<organism evidence="7 8">
    <name type="scientific">Candidatus Pullichristensenella stercorigallinarum</name>
    <dbReference type="NCBI Taxonomy" id="2840909"/>
    <lineage>
        <taxon>Bacteria</taxon>
        <taxon>Bacillati</taxon>
        <taxon>Bacillota</taxon>
        <taxon>Clostridia</taxon>
        <taxon>Candidatus Pullichristensenella</taxon>
    </lineage>
</organism>
<dbReference type="PANTHER" id="PTHR45782:SF4">
    <property type="entry name" value="MITOCHONDRIAL RIBOSOME-ASSOCIATED GTPASE 1"/>
    <property type="match status" value="1"/>
</dbReference>
<dbReference type="PANTHER" id="PTHR45782">
    <property type="entry name" value="MITOCHONDRIAL RIBOSOME-ASSOCIATED GTPASE 1"/>
    <property type="match status" value="1"/>
</dbReference>
<dbReference type="CDD" id="cd01856">
    <property type="entry name" value="YlqF"/>
    <property type="match status" value="1"/>
</dbReference>
<dbReference type="Proteomes" id="UP000824260">
    <property type="component" value="Unassembled WGS sequence"/>
</dbReference>
<name>A0A9D0ZPA6_9FIRM</name>
<dbReference type="Gene3D" id="1.10.1580.10">
    <property type="match status" value="1"/>
</dbReference>
<dbReference type="InterPro" id="IPR019991">
    <property type="entry name" value="GTP-bd_ribosome_bgen"/>
</dbReference>
<accession>A0A9D0ZPA6</accession>
<dbReference type="PIRSF" id="PIRSF006230">
    <property type="entry name" value="MG442"/>
    <property type="match status" value="1"/>
</dbReference>
<feature type="binding site" evidence="5">
    <location>
        <begin position="129"/>
        <end position="134"/>
    </location>
    <ligand>
        <name>GTP</name>
        <dbReference type="ChEBI" id="CHEBI:37565"/>
    </ligand>
</feature>
<evidence type="ECO:0000256" key="5">
    <source>
        <dbReference type="PIRSR" id="PIRSR006230-1"/>
    </source>
</evidence>
<dbReference type="InterPro" id="IPR027417">
    <property type="entry name" value="P-loop_NTPase"/>
</dbReference>
<evidence type="ECO:0000256" key="4">
    <source>
        <dbReference type="PIRNR" id="PIRNR006230"/>
    </source>
</evidence>
<evidence type="ECO:0000256" key="2">
    <source>
        <dbReference type="ARBA" id="ARBA00022741"/>
    </source>
</evidence>
<keyword evidence="3 4" id="KW-0342">GTP-binding</keyword>
<dbReference type="InterPro" id="IPR006073">
    <property type="entry name" value="GTP-bd"/>
</dbReference>
<dbReference type="GO" id="GO:0006412">
    <property type="term" value="P:translation"/>
    <property type="evidence" value="ECO:0007669"/>
    <property type="project" value="TreeGrafter"/>
</dbReference>
<dbReference type="GO" id="GO:0003924">
    <property type="term" value="F:GTPase activity"/>
    <property type="evidence" value="ECO:0007669"/>
    <property type="project" value="TreeGrafter"/>
</dbReference>
<dbReference type="PRINTS" id="PR00326">
    <property type="entry name" value="GTP1OBG"/>
</dbReference>
<feature type="binding site" evidence="5">
    <location>
        <begin position="87"/>
        <end position="88"/>
    </location>
    <ligand>
        <name>GTP</name>
        <dbReference type="ChEBI" id="CHEBI:37565"/>
    </ligand>
</feature>
<dbReference type="Gene3D" id="3.40.50.300">
    <property type="entry name" value="P-loop containing nucleotide triphosphate hydrolases"/>
    <property type="match status" value="1"/>
</dbReference>
<feature type="binding site" evidence="5">
    <location>
        <begin position="59"/>
        <end position="62"/>
    </location>
    <ligand>
        <name>GTP</name>
        <dbReference type="ChEBI" id="CHEBI:37565"/>
    </ligand>
</feature>
<dbReference type="NCBIfam" id="TIGR03596">
    <property type="entry name" value="GTPase_YlqF"/>
    <property type="match status" value="1"/>
</dbReference>
<proteinExistence type="inferred from homology"/>
<evidence type="ECO:0000256" key="3">
    <source>
        <dbReference type="ARBA" id="ARBA00023134"/>
    </source>
</evidence>
<dbReference type="InterPro" id="IPR023179">
    <property type="entry name" value="GTP-bd_ortho_bundle_sf"/>
</dbReference>
<evidence type="ECO:0000256" key="1">
    <source>
        <dbReference type="ARBA" id="ARBA00014898"/>
    </source>
</evidence>
<dbReference type="EMBL" id="DVFZ01000117">
    <property type="protein sequence ID" value="HIQ83919.1"/>
    <property type="molecule type" value="Genomic_DNA"/>
</dbReference>
<feature type="binding site" evidence="5">
    <location>
        <position position="173"/>
    </location>
    <ligand>
        <name>GTP</name>
        <dbReference type="ChEBI" id="CHEBI:37565"/>
    </ligand>
</feature>
<dbReference type="AlphaFoldDB" id="A0A9D0ZPA6"/>
<evidence type="ECO:0000313" key="8">
    <source>
        <dbReference type="Proteomes" id="UP000824260"/>
    </source>
</evidence>
<dbReference type="GO" id="GO:0005525">
    <property type="term" value="F:GTP binding"/>
    <property type="evidence" value="ECO:0007669"/>
    <property type="project" value="UniProtKB-KW"/>
</dbReference>
<evidence type="ECO:0000313" key="7">
    <source>
        <dbReference type="EMBL" id="HIQ83919.1"/>
    </source>
</evidence>
<keyword evidence="2 4" id="KW-0547">Nucleotide-binding</keyword>
<dbReference type="PROSITE" id="PS51721">
    <property type="entry name" value="G_CP"/>
    <property type="match status" value="1"/>
</dbReference>
<dbReference type="Pfam" id="PF01926">
    <property type="entry name" value="MMR_HSR1"/>
    <property type="match status" value="1"/>
</dbReference>
<keyword evidence="4" id="KW-0963">Cytoplasm</keyword>
<reference evidence="7" key="1">
    <citation type="submission" date="2020-10" db="EMBL/GenBank/DDBJ databases">
        <authorList>
            <person name="Gilroy R."/>
        </authorList>
    </citation>
    <scope>NUCLEOTIDE SEQUENCE</scope>
    <source>
        <strain evidence="7">ChiSjej6B24-2974</strain>
    </source>
</reference>
<comment type="subcellular location">
    <subcellularLocation>
        <location evidence="4">Cytoplasm</location>
    </subcellularLocation>
</comment>
<reference evidence="7" key="2">
    <citation type="journal article" date="2021" name="PeerJ">
        <title>Extensive microbial diversity within the chicken gut microbiome revealed by metagenomics and culture.</title>
        <authorList>
            <person name="Gilroy R."/>
            <person name="Ravi A."/>
            <person name="Getino M."/>
            <person name="Pursley I."/>
            <person name="Horton D.L."/>
            <person name="Alikhan N.F."/>
            <person name="Baker D."/>
            <person name="Gharbi K."/>
            <person name="Hall N."/>
            <person name="Watson M."/>
            <person name="Adriaenssens E.M."/>
            <person name="Foster-Nyarko E."/>
            <person name="Jarju S."/>
            <person name="Secka A."/>
            <person name="Antonio M."/>
            <person name="Oren A."/>
            <person name="Chaudhuri R.R."/>
            <person name="La Ragione R."/>
            <person name="Hildebrand F."/>
            <person name="Pallen M.J."/>
        </authorList>
    </citation>
    <scope>NUCLEOTIDE SEQUENCE</scope>
    <source>
        <strain evidence="7">ChiSjej6B24-2974</strain>
    </source>
</reference>
<gene>
    <name evidence="7" type="primary">ylqF</name>
    <name evidence="7" type="ORF">IAA52_12575</name>
</gene>
<comment type="caution">
    <text evidence="7">The sequence shown here is derived from an EMBL/GenBank/DDBJ whole genome shotgun (WGS) entry which is preliminary data.</text>
</comment>
<comment type="similarity">
    <text evidence="4">Belongs to the TRAFAC class YlqF/YawG GTPase family. MTG1 subfamily.</text>
</comment>
<dbReference type="SUPFAM" id="SSF52540">
    <property type="entry name" value="P-loop containing nucleoside triphosphate hydrolases"/>
    <property type="match status" value="1"/>
</dbReference>
<dbReference type="InterPro" id="IPR030378">
    <property type="entry name" value="G_CP_dom"/>
</dbReference>
<dbReference type="InterPro" id="IPR016478">
    <property type="entry name" value="GTPase_MTG1"/>
</dbReference>
<comment type="function">
    <text evidence="4">Required for a late step of 50S ribosomal subunit assembly. Has GTPase activity.</text>
</comment>